<keyword evidence="2" id="KW-1185">Reference proteome</keyword>
<dbReference type="EMBL" id="JACIJF010000012">
    <property type="protein sequence ID" value="MBB5712083.1"/>
    <property type="molecule type" value="Genomic_DNA"/>
</dbReference>
<name>A0A840YRP7_9SPHN</name>
<organism evidence="1 2">
    <name type="scientific">Sphingomonas xinjiangensis</name>
    <dbReference type="NCBI Taxonomy" id="643568"/>
    <lineage>
        <taxon>Bacteria</taxon>
        <taxon>Pseudomonadati</taxon>
        <taxon>Pseudomonadota</taxon>
        <taxon>Alphaproteobacteria</taxon>
        <taxon>Sphingomonadales</taxon>
        <taxon>Sphingomonadaceae</taxon>
        <taxon>Sphingomonas</taxon>
    </lineage>
</organism>
<evidence type="ECO:0000313" key="2">
    <source>
        <dbReference type="Proteomes" id="UP000527143"/>
    </source>
</evidence>
<protein>
    <submittedName>
        <fullName evidence="1">Uncharacterized protein</fullName>
    </submittedName>
</protein>
<reference evidence="1 2" key="1">
    <citation type="submission" date="2020-08" db="EMBL/GenBank/DDBJ databases">
        <title>Genomic Encyclopedia of Type Strains, Phase IV (KMG-IV): sequencing the most valuable type-strain genomes for metagenomic binning, comparative biology and taxonomic classification.</title>
        <authorList>
            <person name="Goeker M."/>
        </authorList>
    </citation>
    <scope>NUCLEOTIDE SEQUENCE [LARGE SCALE GENOMIC DNA]</scope>
    <source>
        <strain evidence="1 2">DSM 26736</strain>
    </source>
</reference>
<dbReference type="Proteomes" id="UP000527143">
    <property type="component" value="Unassembled WGS sequence"/>
</dbReference>
<dbReference type="AlphaFoldDB" id="A0A840YRP7"/>
<proteinExistence type="predicted"/>
<accession>A0A840YRP7</accession>
<sequence>MNIADRIHSMTVVFRFTLPVSHRSSSEVA</sequence>
<comment type="caution">
    <text evidence="1">The sequence shown here is derived from an EMBL/GenBank/DDBJ whole genome shotgun (WGS) entry which is preliminary data.</text>
</comment>
<gene>
    <name evidence="1" type="ORF">FHT02_003339</name>
</gene>
<evidence type="ECO:0000313" key="1">
    <source>
        <dbReference type="EMBL" id="MBB5712083.1"/>
    </source>
</evidence>